<proteinExistence type="predicted"/>
<evidence type="ECO:0000313" key="2">
    <source>
        <dbReference type="EMBL" id="EQC30388.1"/>
    </source>
</evidence>
<feature type="transmembrane region" description="Helical" evidence="1">
    <location>
        <begin position="190"/>
        <end position="211"/>
    </location>
</feature>
<accession>T0RDP5</accession>
<dbReference type="NCBIfam" id="NF041646">
    <property type="entry name" value="VC0807_fam"/>
    <property type="match status" value="1"/>
</dbReference>
<reference evidence="2 3" key="1">
    <citation type="submission" date="2012-04" db="EMBL/GenBank/DDBJ databases">
        <title>The Genome Sequence of Saprolegnia declina VS20.</title>
        <authorList>
            <consortium name="The Broad Institute Genome Sequencing Platform"/>
            <person name="Russ C."/>
            <person name="Nusbaum C."/>
            <person name="Tyler B."/>
            <person name="van West P."/>
            <person name="Dieguez-Uribeondo J."/>
            <person name="de Bruijn I."/>
            <person name="Tripathy S."/>
            <person name="Jiang R."/>
            <person name="Young S.K."/>
            <person name="Zeng Q."/>
            <person name="Gargeya S."/>
            <person name="Fitzgerald M."/>
            <person name="Haas B."/>
            <person name="Abouelleil A."/>
            <person name="Alvarado L."/>
            <person name="Arachchi H.M."/>
            <person name="Berlin A."/>
            <person name="Chapman S.B."/>
            <person name="Goldberg J."/>
            <person name="Griggs A."/>
            <person name="Gujja S."/>
            <person name="Hansen M."/>
            <person name="Howarth C."/>
            <person name="Imamovic A."/>
            <person name="Larimer J."/>
            <person name="McCowen C."/>
            <person name="Montmayeur A."/>
            <person name="Murphy C."/>
            <person name="Neiman D."/>
            <person name="Pearson M."/>
            <person name="Priest M."/>
            <person name="Roberts A."/>
            <person name="Saif S."/>
            <person name="Shea T."/>
            <person name="Sisk P."/>
            <person name="Sykes S."/>
            <person name="Wortman J."/>
            <person name="Nusbaum C."/>
            <person name="Birren B."/>
        </authorList>
    </citation>
    <scope>NUCLEOTIDE SEQUENCE [LARGE SCALE GENOMIC DNA]</scope>
    <source>
        <strain evidence="2 3">VS20</strain>
    </source>
</reference>
<dbReference type="OMA" id="CNALLPM"/>
<dbReference type="InParanoid" id="T0RDP5"/>
<feature type="transmembrane region" description="Helical" evidence="1">
    <location>
        <begin position="163"/>
        <end position="184"/>
    </location>
</feature>
<evidence type="ECO:0000256" key="1">
    <source>
        <dbReference type="SAM" id="Phobius"/>
    </source>
</evidence>
<dbReference type="VEuPathDB" id="FungiDB:SDRG_11964"/>
<organism evidence="2 3">
    <name type="scientific">Saprolegnia diclina (strain VS20)</name>
    <dbReference type="NCBI Taxonomy" id="1156394"/>
    <lineage>
        <taxon>Eukaryota</taxon>
        <taxon>Sar</taxon>
        <taxon>Stramenopiles</taxon>
        <taxon>Oomycota</taxon>
        <taxon>Saprolegniomycetes</taxon>
        <taxon>Saprolegniales</taxon>
        <taxon>Saprolegniaceae</taxon>
        <taxon>Saprolegnia</taxon>
    </lineage>
</organism>
<evidence type="ECO:0000313" key="3">
    <source>
        <dbReference type="Proteomes" id="UP000030762"/>
    </source>
</evidence>
<dbReference type="EMBL" id="JH767176">
    <property type="protein sequence ID" value="EQC30388.1"/>
    <property type="molecule type" value="Genomic_DNA"/>
</dbReference>
<dbReference type="Proteomes" id="UP000030762">
    <property type="component" value="Unassembled WGS sequence"/>
</dbReference>
<keyword evidence="1" id="KW-1133">Transmembrane helix</keyword>
<dbReference type="RefSeq" id="XP_008616241.1">
    <property type="nucleotide sequence ID" value="XM_008618019.1"/>
</dbReference>
<dbReference type="GeneID" id="19952691"/>
<feature type="transmembrane region" description="Helical" evidence="1">
    <location>
        <begin position="109"/>
        <end position="127"/>
    </location>
</feature>
<name>T0RDP5_SAPDV</name>
<dbReference type="AlphaFoldDB" id="T0RDP5"/>
<dbReference type="OrthoDB" id="9996464at2759"/>
<feature type="transmembrane region" description="Helical" evidence="1">
    <location>
        <begin position="27"/>
        <end position="45"/>
    </location>
</feature>
<gene>
    <name evidence="2" type="ORF">SDRG_11964</name>
</gene>
<sequence>MASAARSTRPSTPRRDDATATYGSSDLRYVVLCNALLPMLIYFIASKYTSQLIAMALQSLPPLGRIVYQMLVQRKADAISLVQVSAIVACLVLMTLLDDPRVALLKDPLTFMCFAVAFAIPLVHDRFNLLWIKYRLLNETSPADAQYLDDLWSLRPVRRRFRALSALWGVVIFTEDSLRVYLIFHCSLDLMVYISPIIGTSCMFLLVAYTYQHLRAYAPLKDASDDEVRPLLRA</sequence>
<keyword evidence="1" id="KW-0812">Transmembrane</keyword>
<protein>
    <submittedName>
        <fullName evidence="2">Uncharacterized protein</fullName>
    </submittedName>
</protein>
<feature type="transmembrane region" description="Helical" evidence="1">
    <location>
        <begin position="78"/>
        <end position="97"/>
    </location>
</feature>
<keyword evidence="1" id="KW-0472">Membrane</keyword>
<keyword evidence="3" id="KW-1185">Reference proteome</keyword>